<dbReference type="Pfam" id="PF00439">
    <property type="entry name" value="Bromodomain"/>
    <property type="match status" value="1"/>
</dbReference>
<protein>
    <recommendedName>
        <fullName evidence="13">Bromodomain-containing protein</fullName>
    </recommendedName>
</protein>
<dbReference type="PANTHER" id="PTHR22880">
    <property type="entry name" value="FALZ-RELATED BROMODOMAIN-CONTAINING PROTEINS"/>
    <property type="match status" value="1"/>
</dbReference>
<dbReference type="Gene3D" id="3.30.160.60">
    <property type="entry name" value="Classic Zinc Finger"/>
    <property type="match status" value="2"/>
</dbReference>
<dbReference type="GO" id="GO:0008270">
    <property type="term" value="F:zinc ion binding"/>
    <property type="evidence" value="ECO:0007669"/>
    <property type="project" value="UniProtKB-KW"/>
</dbReference>
<dbReference type="Proteomes" id="UP000076842">
    <property type="component" value="Unassembled WGS sequence"/>
</dbReference>
<dbReference type="InterPro" id="IPR013087">
    <property type="entry name" value="Znf_C2H2_type"/>
</dbReference>
<evidence type="ECO:0000256" key="2">
    <source>
        <dbReference type="ARBA" id="ARBA00022737"/>
    </source>
</evidence>
<sequence length="618" mass="69460">MPISLGGVIMDDSPTRYLALEGNGEPSTERQRLAPRATKASLRAYTYPLATTDVAQSHNYPNGLKPARVSTFSVAQYRLATTSLRQLKKNRDASPFVKPVDTVGLNIPHYNTVIKHPMDLGTVEEKLRMSNPLARSGTLQYSRMLEISELAPDKRYWSAEEFVAEVRLVFDNALKFYGKADVLGQKARRLLAIFDKQMGNLPEADVPNPVIPVTQSMEVGDVDDVAKDATEATKGNVETQVSEQVLYDEEDDECDDINAETGHFAAQKTKLAAEYLQRLQRQEVRSLVAKMEASRTAHEENDLTVTKYRESKPASRAARTPTTGPSSRRRNMESRGMESDQEAPVDWFKKRELAEEIPKLEGEALTDALAVIQGGLPQDSSMSEGRYIGVDIELLTPSVIRQLYDMVVIPAKKEREAEEKRRMYPWEATVGGRGVDGNVGKFTSARNDYLNGVHGEKHTVQAVQTEKMRMLEARPSTINGGGSAISMPHQQNMMDVDESQSRDQERPRDEASSAGSVRPSGAEKKFRCTECNRTFSTSGHRGRHMRIHTGERGYMCPFPACHHTCSRRDNLHQHYRTHLPKSKYYYPASEVKQALEAMYRQQGIERTVARLPPWRPFP</sequence>
<keyword evidence="12" id="KW-1185">Reference proteome</keyword>
<dbReference type="InterPro" id="IPR036236">
    <property type="entry name" value="Znf_C2H2_sf"/>
</dbReference>
<dbReference type="InParanoid" id="A0A165GSQ4"/>
<feature type="domain" description="C2H2-type" evidence="10">
    <location>
        <begin position="554"/>
        <end position="583"/>
    </location>
</feature>
<evidence type="ECO:0000256" key="5">
    <source>
        <dbReference type="ARBA" id="ARBA00023117"/>
    </source>
</evidence>
<feature type="region of interest" description="Disordered" evidence="8">
    <location>
        <begin position="494"/>
        <end position="525"/>
    </location>
</feature>
<feature type="compositionally biased region" description="Basic and acidic residues" evidence="8">
    <location>
        <begin position="499"/>
        <end position="511"/>
    </location>
</feature>
<keyword evidence="3 7" id="KW-0863">Zinc-finger</keyword>
<keyword evidence="5 6" id="KW-0103">Bromodomain</keyword>
<dbReference type="SUPFAM" id="SSF57667">
    <property type="entry name" value="beta-beta-alpha zinc fingers"/>
    <property type="match status" value="1"/>
</dbReference>
<keyword evidence="1" id="KW-0479">Metal-binding</keyword>
<evidence type="ECO:0000256" key="8">
    <source>
        <dbReference type="SAM" id="MobiDB-lite"/>
    </source>
</evidence>
<dbReference type="EMBL" id="KV423951">
    <property type="protein sequence ID" value="KZT58428.1"/>
    <property type="molecule type" value="Genomic_DNA"/>
</dbReference>
<dbReference type="GO" id="GO:0006338">
    <property type="term" value="P:chromatin remodeling"/>
    <property type="evidence" value="ECO:0007669"/>
    <property type="project" value="TreeGrafter"/>
</dbReference>
<reference evidence="11 12" key="1">
    <citation type="journal article" date="2016" name="Mol. Biol. Evol.">
        <title>Comparative Genomics of Early-Diverging Mushroom-Forming Fungi Provides Insights into the Origins of Lignocellulose Decay Capabilities.</title>
        <authorList>
            <person name="Nagy L.G."/>
            <person name="Riley R."/>
            <person name="Tritt A."/>
            <person name="Adam C."/>
            <person name="Daum C."/>
            <person name="Floudas D."/>
            <person name="Sun H."/>
            <person name="Yadav J.S."/>
            <person name="Pangilinan J."/>
            <person name="Larsson K.H."/>
            <person name="Matsuura K."/>
            <person name="Barry K."/>
            <person name="Labutti K."/>
            <person name="Kuo R."/>
            <person name="Ohm R.A."/>
            <person name="Bhattacharya S.S."/>
            <person name="Shirouzu T."/>
            <person name="Yoshinaga Y."/>
            <person name="Martin F.M."/>
            <person name="Grigoriev I.V."/>
            <person name="Hibbett D.S."/>
        </authorList>
    </citation>
    <scope>NUCLEOTIDE SEQUENCE [LARGE SCALE GENOMIC DNA]</scope>
    <source>
        <strain evidence="11 12">HHB12733</strain>
    </source>
</reference>
<feature type="compositionally biased region" description="Basic and acidic residues" evidence="8">
    <location>
        <begin position="293"/>
        <end position="313"/>
    </location>
</feature>
<dbReference type="Gene3D" id="1.20.1270.220">
    <property type="match status" value="1"/>
</dbReference>
<dbReference type="GO" id="GO:0000785">
    <property type="term" value="C:chromatin"/>
    <property type="evidence" value="ECO:0007669"/>
    <property type="project" value="TreeGrafter"/>
</dbReference>
<evidence type="ECO:0000313" key="11">
    <source>
        <dbReference type="EMBL" id="KZT58428.1"/>
    </source>
</evidence>
<dbReference type="InterPro" id="IPR038336">
    <property type="entry name" value="NET_sf"/>
</dbReference>
<name>A0A165GSQ4_9BASI</name>
<dbReference type="OrthoDB" id="21449at2759"/>
<dbReference type="STRING" id="1353952.A0A165GSQ4"/>
<evidence type="ECO:0000259" key="9">
    <source>
        <dbReference type="PROSITE" id="PS50014"/>
    </source>
</evidence>
<organism evidence="11 12">
    <name type="scientific">Calocera cornea HHB12733</name>
    <dbReference type="NCBI Taxonomy" id="1353952"/>
    <lineage>
        <taxon>Eukaryota</taxon>
        <taxon>Fungi</taxon>
        <taxon>Dikarya</taxon>
        <taxon>Basidiomycota</taxon>
        <taxon>Agaricomycotina</taxon>
        <taxon>Dacrymycetes</taxon>
        <taxon>Dacrymycetales</taxon>
        <taxon>Dacrymycetaceae</taxon>
        <taxon>Calocera</taxon>
    </lineage>
</organism>
<accession>A0A165GSQ4</accession>
<dbReference type="PROSITE" id="PS00028">
    <property type="entry name" value="ZINC_FINGER_C2H2_1"/>
    <property type="match status" value="2"/>
</dbReference>
<evidence type="ECO:0000256" key="7">
    <source>
        <dbReference type="PROSITE-ProRule" id="PRU00042"/>
    </source>
</evidence>
<dbReference type="InterPro" id="IPR001487">
    <property type="entry name" value="Bromodomain"/>
</dbReference>
<evidence type="ECO:0000256" key="3">
    <source>
        <dbReference type="ARBA" id="ARBA00022771"/>
    </source>
</evidence>
<dbReference type="InterPro" id="IPR027353">
    <property type="entry name" value="NET_dom"/>
</dbReference>
<feature type="region of interest" description="Disordered" evidence="8">
    <location>
        <begin position="293"/>
        <end position="343"/>
    </location>
</feature>
<dbReference type="InterPro" id="IPR050935">
    <property type="entry name" value="Bromo_chromatin_reader"/>
</dbReference>
<dbReference type="FunCoup" id="A0A165GSQ4">
    <property type="interactions" value="617"/>
</dbReference>
<dbReference type="PRINTS" id="PR00503">
    <property type="entry name" value="BROMODOMAIN"/>
</dbReference>
<dbReference type="PROSITE" id="PS50014">
    <property type="entry name" value="BROMODOMAIN_2"/>
    <property type="match status" value="1"/>
</dbReference>
<evidence type="ECO:0000259" key="10">
    <source>
        <dbReference type="PROSITE" id="PS50157"/>
    </source>
</evidence>
<keyword evidence="2" id="KW-0677">Repeat</keyword>
<keyword evidence="4" id="KW-0862">Zinc</keyword>
<evidence type="ECO:0008006" key="13">
    <source>
        <dbReference type="Google" id="ProtNLM"/>
    </source>
</evidence>
<dbReference type="Gene3D" id="1.20.920.10">
    <property type="entry name" value="Bromodomain-like"/>
    <property type="match status" value="1"/>
</dbReference>
<dbReference type="GO" id="GO:0006355">
    <property type="term" value="P:regulation of DNA-templated transcription"/>
    <property type="evidence" value="ECO:0007669"/>
    <property type="project" value="TreeGrafter"/>
</dbReference>
<dbReference type="SMART" id="SM00297">
    <property type="entry name" value="BROMO"/>
    <property type="match status" value="1"/>
</dbReference>
<dbReference type="PANTHER" id="PTHR22880:SF225">
    <property type="entry name" value="BROMODOMAIN-CONTAINING PROTEIN BET-1-RELATED"/>
    <property type="match status" value="1"/>
</dbReference>
<evidence type="ECO:0000256" key="6">
    <source>
        <dbReference type="PROSITE-ProRule" id="PRU00035"/>
    </source>
</evidence>
<dbReference type="SUPFAM" id="SSF47370">
    <property type="entry name" value="Bromodomain"/>
    <property type="match status" value="1"/>
</dbReference>
<feature type="domain" description="C2H2-type" evidence="10">
    <location>
        <begin position="526"/>
        <end position="553"/>
    </location>
</feature>
<feature type="domain" description="Bromo" evidence="9">
    <location>
        <begin position="88"/>
        <end position="184"/>
    </location>
</feature>
<dbReference type="AlphaFoldDB" id="A0A165GSQ4"/>
<dbReference type="PROSITE" id="PS50157">
    <property type="entry name" value="ZINC_FINGER_C2H2_2"/>
    <property type="match status" value="2"/>
</dbReference>
<gene>
    <name evidence="11" type="ORF">CALCODRAFT_468388</name>
</gene>
<dbReference type="FunFam" id="3.30.160.60:FF:000110">
    <property type="entry name" value="Zinc finger protein-like"/>
    <property type="match status" value="1"/>
</dbReference>
<proteinExistence type="predicted"/>
<evidence type="ECO:0000313" key="12">
    <source>
        <dbReference type="Proteomes" id="UP000076842"/>
    </source>
</evidence>
<evidence type="ECO:0000256" key="1">
    <source>
        <dbReference type="ARBA" id="ARBA00022723"/>
    </source>
</evidence>
<dbReference type="Pfam" id="PF17035">
    <property type="entry name" value="BET"/>
    <property type="match status" value="1"/>
</dbReference>
<dbReference type="InterPro" id="IPR036427">
    <property type="entry name" value="Bromodomain-like_sf"/>
</dbReference>
<dbReference type="SMART" id="SM00355">
    <property type="entry name" value="ZnF_C2H2"/>
    <property type="match status" value="2"/>
</dbReference>
<evidence type="ECO:0000256" key="4">
    <source>
        <dbReference type="ARBA" id="ARBA00022833"/>
    </source>
</evidence>
<dbReference type="GO" id="GO:0005634">
    <property type="term" value="C:nucleus"/>
    <property type="evidence" value="ECO:0007669"/>
    <property type="project" value="TreeGrafter"/>
</dbReference>